<dbReference type="SUPFAM" id="SSF50891">
    <property type="entry name" value="Cyclophilin-like"/>
    <property type="match status" value="1"/>
</dbReference>
<evidence type="ECO:0000313" key="6">
    <source>
        <dbReference type="EMBL" id="KKL54603.1"/>
    </source>
</evidence>
<sequence>MPSEAPDTSPPGFDRPATPEAPRIATLGLDGLLVTFGDQLDDLANRAALAFRGRIDAQDWPGIVETSCSLTSVYVAFDPAQIDHATMRAQLGALLDDTPTQDPPLPQGRTLWRIPAFFGGPHQDVLAEAARLAGLSADDAIAEICAKPLRALALGYAPGQAYLGTLPPNWDISRQKGLTPTVPEGAVVTAVRQVIVFATSGPTGWRQIGQTRFRGFRPENPDAPIALRPGDEVQLYPVDGDTLERLARQDTSGDAGATRKALP</sequence>
<dbReference type="Gene3D" id="3.30.1360.40">
    <property type="match status" value="1"/>
</dbReference>
<dbReference type="AlphaFoldDB" id="A0A0F9CYW3"/>
<dbReference type="PANTHER" id="PTHR34698">
    <property type="entry name" value="5-OXOPROLINASE SUBUNIT B"/>
    <property type="match status" value="1"/>
</dbReference>
<keyword evidence="3" id="KW-0067">ATP-binding</keyword>
<feature type="region of interest" description="Disordered" evidence="4">
    <location>
        <begin position="1"/>
        <end position="20"/>
    </location>
</feature>
<reference evidence="6" key="1">
    <citation type="journal article" date="2015" name="Nature">
        <title>Complex archaea that bridge the gap between prokaryotes and eukaryotes.</title>
        <authorList>
            <person name="Spang A."/>
            <person name="Saw J.H."/>
            <person name="Jorgensen S.L."/>
            <person name="Zaremba-Niedzwiedzka K."/>
            <person name="Martijn J."/>
            <person name="Lind A.E."/>
            <person name="van Eijk R."/>
            <person name="Schleper C."/>
            <person name="Guy L."/>
            <person name="Ettema T.J."/>
        </authorList>
    </citation>
    <scope>NUCLEOTIDE SEQUENCE</scope>
</reference>
<keyword evidence="1" id="KW-0547">Nucleotide-binding</keyword>
<evidence type="ECO:0000256" key="3">
    <source>
        <dbReference type="ARBA" id="ARBA00022840"/>
    </source>
</evidence>
<proteinExistence type="predicted"/>
<dbReference type="GO" id="GO:0016787">
    <property type="term" value="F:hydrolase activity"/>
    <property type="evidence" value="ECO:0007669"/>
    <property type="project" value="UniProtKB-KW"/>
</dbReference>
<dbReference type="InterPro" id="IPR010016">
    <property type="entry name" value="PxpB"/>
</dbReference>
<dbReference type="EMBL" id="LAZR01031140">
    <property type="protein sequence ID" value="KKL54603.1"/>
    <property type="molecule type" value="Genomic_DNA"/>
</dbReference>
<evidence type="ECO:0000256" key="4">
    <source>
        <dbReference type="SAM" id="MobiDB-lite"/>
    </source>
</evidence>
<evidence type="ECO:0000259" key="5">
    <source>
        <dbReference type="SMART" id="SM00796"/>
    </source>
</evidence>
<name>A0A0F9CYW3_9ZZZZ</name>
<dbReference type="SMART" id="SM00796">
    <property type="entry name" value="AHS1"/>
    <property type="match status" value="1"/>
</dbReference>
<dbReference type="PANTHER" id="PTHR34698:SF2">
    <property type="entry name" value="5-OXOPROLINASE SUBUNIT B"/>
    <property type="match status" value="1"/>
</dbReference>
<gene>
    <name evidence="6" type="ORF">LCGC14_2263750</name>
</gene>
<evidence type="ECO:0000256" key="1">
    <source>
        <dbReference type="ARBA" id="ARBA00022741"/>
    </source>
</evidence>
<comment type="caution">
    <text evidence="6">The sequence shown here is derived from an EMBL/GenBank/DDBJ whole genome shotgun (WGS) entry which is preliminary data.</text>
</comment>
<evidence type="ECO:0000256" key="2">
    <source>
        <dbReference type="ARBA" id="ARBA00022801"/>
    </source>
</evidence>
<dbReference type="Pfam" id="PF02682">
    <property type="entry name" value="CT_C_D"/>
    <property type="match status" value="1"/>
</dbReference>
<protein>
    <recommendedName>
        <fullName evidence="5">Carboxyltransferase domain-containing protein</fullName>
    </recommendedName>
</protein>
<organism evidence="6">
    <name type="scientific">marine sediment metagenome</name>
    <dbReference type="NCBI Taxonomy" id="412755"/>
    <lineage>
        <taxon>unclassified sequences</taxon>
        <taxon>metagenomes</taxon>
        <taxon>ecological metagenomes</taxon>
    </lineage>
</organism>
<feature type="domain" description="Carboxyltransferase" evidence="5">
    <location>
        <begin position="22"/>
        <end position="227"/>
    </location>
</feature>
<dbReference type="Gene3D" id="2.40.100.10">
    <property type="entry name" value="Cyclophilin-like"/>
    <property type="match status" value="1"/>
</dbReference>
<keyword evidence="2" id="KW-0378">Hydrolase</keyword>
<dbReference type="GO" id="GO:0005524">
    <property type="term" value="F:ATP binding"/>
    <property type="evidence" value="ECO:0007669"/>
    <property type="project" value="UniProtKB-KW"/>
</dbReference>
<accession>A0A0F9CYW3</accession>
<dbReference type="SUPFAM" id="SSF160467">
    <property type="entry name" value="PH0987 N-terminal domain-like"/>
    <property type="match status" value="1"/>
</dbReference>
<dbReference type="InterPro" id="IPR029000">
    <property type="entry name" value="Cyclophilin-like_dom_sf"/>
</dbReference>
<dbReference type="InterPro" id="IPR003833">
    <property type="entry name" value="CT_C_D"/>
</dbReference>